<evidence type="ECO:0000256" key="1">
    <source>
        <dbReference type="SAM" id="MobiDB-lite"/>
    </source>
</evidence>
<organism evidence="2 3">
    <name type="scientific">Marinibaculum pumilum</name>
    <dbReference type="NCBI Taxonomy" id="1766165"/>
    <lineage>
        <taxon>Bacteria</taxon>
        <taxon>Pseudomonadati</taxon>
        <taxon>Pseudomonadota</taxon>
        <taxon>Alphaproteobacteria</taxon>
        <taxon>Rhodospirillales</taxon>
        <taxon>Rhodospirillaceae</taxon>
        <taxon>Marinibaculum</taxon>
    </lineage>
</organism>
<dbReference type="Proteomes" id="UP001595528">
    <property type="component" value="Unassembled WGS sequence"/>
</dbReference>
<comment type="caution">
    <text evidence="2">The sequence shown here is derived from an EMBL/GenBank/DDBJ whole genome shotgun (WGS) entry which is preliminary data.</text>
</comment>
<proteinExistence type="predicted"/>
<gene>
    <name evidence="2" type="ORF">ACFOGJ_19170</name>
</gene>
<evidence type="ECO:0000313" key="3">
    <source>
        <dbReference type="Proteomes" id="UP001595528"/>
    </source>
</evidence>
<feature type="region of interest" description="Disordered" evidence="1">
    <location>
        <begin position="47"/>
        <end position="96"/>
    </location>
</feature>
<keyword evidence="3" id="KW-1185">Reference proteome</keyword>
<dbReference type="EMBL" id="JBHRTR010000031">
    <property type="protein sequence ID" value="MFC3229376.1"/>
    <property type="molecule type" value="Genomic_DNA"/>
</dbReference>
<accession>A0ABV7L3X9</accession>
<protein>
    <submittedName>
        <fullName evidence="2">Uncharacterized protein</fullName>
    </submittedName>
</protein>
<name>A0ABV7L3X9_9PROT</name>
<sequence length="96" mass="10206">MGYATQVTAIRPGAWQMERDTVPQQQDRHRPAAGASRFAAALDQAVAGQDGPGRRWTENPIGGGPLHPALIGANVFAGQATPTPHGQPGRRDPYRV</sequence>
<evidence type="ECO:0000313" key="2">
    <source>
        <dbReference type="EMBL" id="MFC3229376.1"/>
    </source>
</evidence>
<reference evidence="3" key="1">
    <citation type="journal article" date="2019" name="Int. J. Syst. Evol. Microbiol.">
        <title>The Global Catalogue of Microorganisms (GCM) 10K type strain sequencing project: providing services to taxonomists for standard genome sequencing and annotation.</title>
        <authorList>
            <consortium name="The Broad Institute Genomics Platform"/>
            <consortium name="The Broad Institute Genome Sequencing Center for Infectious Disease"/>
            <person name="Wu L."/>
            <person name="Ma J."/>
        </authorList>
    </citation>
    <scope>NUCLEOTIDE SEQUENCE [LARGE SCALE GENOMIC DNA]</scope>
    <source>
        <strain evidence="3">KCTC 42964</strain>
    </source>
</reference>
<dbReference type="RefSeq" id="WP_379903506.1">
    <property type="nucleotide sequence ID" value="NZ_JBHRTR010000031.1"/>
</dbReference>